<comment type="caution">
    <text evidence="2">The sequence shown here is derived from an EMBL/GenBank/DDBJ whole genome shotgun (WGS) entry which is preliminary data.</text>
</comment>
<dbReference type="NCBIfam" id="TIGR00481">
    <property type="entry name" value="YbhB/YbcL family Raf kinase inhibitor-like protein"/>
    <property type="match status" value="1"/>
</dbReference>
<keyword evidence="1" id="KW-0732">Signal</keyword>
<dbReference type="InterPro" id="IPR005247">
    <property type="entry name" value="YbhB_YbcL/LppC-like"/>
</dbReference>
<reference evidence="2" key="1">
    <citation type="journal article" date="2023" name="Microorganisms">
        <title>Genomic Characterization of Arcobacter butzleri Strains Isolated from Various Sources in Lithuania.</title>
        <authorList>
            <person name="Uljanovas D."/>
            <person name="Golz G."/>
            <person name="Fleischmann S."/>
            <person name="Kudirkiene E."/>
            <person name="Kasetiene N."/>
            <person name="Grineviciene A."/>
            <person name="Tamuleviciene E."/>
            <person name="Aksomaitiene J."/>
            <person name="Alter T."/>
            <person name="Malakauskas M."/>
        </authorList>
    </citation>
    <scope>NUCLEOTIDE SEQUENCE</scope>
    <source>
        <strain evidence="2">S41</strain>
    </source>
</reference>
<dbReference type="RefSeq" id="WP_151948508.1">
    <property type="nucleotide sequence ID" value="NZ_CABVRE010000011.1"/>
</dbReference>
<keyword evidence="2" id="KW-0649">Protein kinase inhibitor</keyword>
<evidence type="ECO:0000313" key="3">
    <source>
        <dbReference type="Proteomes" id="UP001170364"/>
    </source>
</evidence>
<feature type="chain" id="PRO_5043801566" evidence="1">
    <location>
        <begin position="18"/>
        <end position="174"/>
    </location>
</feature>
<dbReference type="Pfam" id="PF01161">
    <property type="entry name" value="PBP"/>
    <property type="match status" value="1"/>
</dbReference>
<dbReference type="Gene3D" id="3.90.280.10">
    <property type="entry name" value="PEBP-like"/>
    <property type="match status" value="1"/>
</dbReference>
<dbReference type="Proteomes" id="UP001170364">
    <property type="component" value="Unassembled WGS sequence"/>
</dbReference>
<evidence type="ECO:0000313" key="2">
    <source>
        <dbReference type="EMBL" id="MDN5123393.1"/>
    </source>
</evidence>
<dbReference type="CDD" id="cd00865">
    <property type="entry name" value="PEBP_bact_arch"/>
    <property type="match status" value="1"/>
</dbReference>
<dbReference type="InterPro" id="IPR036610">
    <property type="entry name" value="PEBP-like_sf"/>
</dbReference>
<feature type="signal peptide" evidence="1">
    <location>
        <begin position="1"/>
        <end position="17"/>
    </location>
</feature>
<protein>
    <submittedName>
        <fullName evidence="2">YbhB/YbcL family Raf kinase inhibitor-like protein</fullName>
    </submittedName>
</protein>
<dbReference type="InterPro" id="IPR008914">
    <property type="entry name" value="PEBP"/>
</dbReference>
<dbReference type="GO" id="GO:0004860">
    <property type="term" value="F:protein kinase inhibitor activity"/>
    <property type="evidence" value="ECO:0007669"/>
    <property type="project" value="UniProtKB-KW"/>
</dbReference>
<organism evidence="2 3">
    <name type="scientific">Aliarcobacter butzleri</name>
    <dbReference type="NCBI Taxonomy" id="28197"/>
    <lineage>
        <taxon>Bacteria</taxon>
        <taxon>Pseudomonadati</taxon>
        <taxon>Campylobacterota</taxon>
        <taxon>Epsilonproteobacteria</taxon>
        <taxon>Campylobacterales</taxon>
        <taxon>Arcobacteraceae</taxon>
        <taxon>Aliarcobacter</taxon>
    </lineage>
</organism>
<gene>
    <name evidence="2" type="ORF">PJV93_05655</name>
</gene>
<dbReference type="EMBL" id="JAQJJG010000005">
    <property type="protein sequence ID" value="MDN5123393.1"/>
    <property type="molecule type" value="Genomic_DNA"/>
</dbReference>
<name>A0AAW7QBC1_9BACT</name>
<sequence>MKKVLLSLGLCASFLLANNFTLTSSDLKGQLTKKQEFNGFGCSGENISPELSWEGAPKGTKSFAVTVYDKDAPTGSGWWHWVVFNIPANITKLEEGFGNKPSKDIVQSITDYGVSGFGGACPPVGDKSHEYKFTVYALDVDKLELDEKASPALVGFMLNSHSIAKSSIISYYNR</sequence>
<dbReference type="PANTHER" id="PTHR30289">
    <property type="entry name" value="UNCHARACTERIZED PROTEIN YBCL-RELATED"/>
    <property type="match status" value="1"/>
</dbReference>
<dbReference type="SUPFAM" id="SSF49777">
    <property type="entry name" value="PEBP-like"/>
    <property type="match status" value="1"/>
</dbReference>
<reference evidence="2" key="2">
    <citation type="submission" date="2023-01" db="EMBL/GenBank/DDBJ databases">
        <authorList>
            <person name="Uljanovas D."/>
        </authorList>
    </citation>
    <scope>NUCLEOTIDE SEQUENCE</scope>
    <source>
        <strain evidence="2">S41</strain>
    </source>
</reference>
<evidence type="ECO:0000256" key="1">
    <source>
        <dbReference type="SAM" id="SignalP"/>
    </source>
</evidence>
<dbReference type="AlphaFoldDB" id="A0AAW7QBC1"/>
<dbReference type="PANTHER" id="PTHR30289:SF1">
    <property type="entry name" value="PEBP (PHOSPHATIDYLETHANOLAMINE-BINDING PROTEIN) FAMILY PROTEIN"/>
    <property type="match status" value="1"/>
</dbReference>
<proteinExistence type="predicted"/>
<accession>A0AAW7QBC1</accession>